<organism evidence="3 4">
    <name type="scientific">Carpediemonas membranifera</name>
    <dbReference type="NCBI Taxonomy" id="201153"/>
    <lineage>
        <taxon>Eukaryota</taxon>
        <taxon>Metamonada</taxon>
        <taxon>Carpediemonas-like organisms</taxon>
        <taxon>Carpediemonas</taxon>
    </lineage>
</organism>
<feature type="region of interest" description="Disordered" evidence="1">
    <location>
        <begin position="150"/>
        <end position="169"/>
    </location>
</feature>
<dbReference type="SMART" id="SM00298">
    <property type="entry name" value="CHROMO"/>
    <property type="match status" value="1"/>
</dbReference>
<evidence type="ECO:0000256" key="1">
    <source>
        <dbReference type="SAM" id="MobiDB-lite"/>
    </source>
</evidence>
<reference evidence="3" key="1">
    <citation type="submission" date="2021-05" db="EMBL/GenBank/DDBJ databases">
        <title>A free-living protist that lacks canonical eukaryotic 1 DNA replication and segregation systems.</title>
        <authorList>
            <person name="Salas-Leiva D.E."/>
            <person name="Tromer E.C."/>
            <person name="Curtis B.A."/>
            <person name="Jerlstrom-Hultqvist J."/>
            <person name="Kolisko M."/>
            <person name="Yi Z."/>
            <person name="Salas-Leiva J.S."/>
            <person name="Gallot-Lavallee L."/>
            <person name="Kops G.J.P.L."/>
            <person name="Archibald J.M."/>
            <person name="Simpson A.G.B."/>
            <person name="Roger A.J."/>
        </authorList>
    </citation>
    <scope>NUCLEOTIDE SEQUENCE</scope>
    <source>
        <strain evidence="3">BICM</strain>
    </source>
</reference>
<sequence>MKKSGAEDLAFQAVVDAIKPQSAILQRQLFQLSVKGVHSGRFTQYLDKFRTRYRIIKPDLAPATIRQMFLNGILDEFLREEVKDAVVGMSLDETFITSLMICKKLEEARLISESYASLHPVSLAEPVRAAKNVNRQDLTSLPSNAKLLSHRTRTTTPVSSLIRDGPTEPVSSVRTAASKVTSPGTVREIRSSADYPADNGEAVKLARQMAAARIRAMQEDARNRVGSPPVIDSEWVLVKYPTKPPSKLAAGWRGPMQLVSPVIVDNLPVAYNVRDVNSGKEFRVASERVRSFEGDLSRDSAQALAATTDAEYVVECIYDSSNEKSIKNRKFHVHWKGYEPCEDTWEPYENVKDCEAQQNVFFVDRTSRLAQPGQEQLRVPLRANTRPKTGIGEVVGDREASAHGLRELSESRHGVILILNHKGEAFAELFVVQLNVPEALDDHIVE</sequence>
<dbReference type="InterPro" id="IPR016197">
    <property type="entry name" value="Chromo-like_dom_sf"/>
</dbReference>
<dbReference type="Pfam" id="PF00385">
    <property type="entry name" value="Chromo"/>
    <property type="match status" value="1"/>
</dbReference>
<keyword evidence="4" id="KW-1185">Reference proteome</keyword>
<gene>
    <name evidence="3" type="ORF">J8273_0030</name>
</gene>
<protein>
    <submittedName>
        <fullName evidence="3">Chromo domain</fullName>
    </submittedName>
</protein>
<feature type="domain" description="Chromo" evidence="2">
    <location>
        <begin position="312"/>
        <end position="373"/>
    </location>
</feature>
<dbReference type="InterPro" id="IPR023780">
    <property type="entry name" value="Chromo_domain"/>
</dbReference>
<evidence type="ECO:0000313" key="3">
    <source>
        <dbReference type="EMBL" id="KAG9394825.1"/>
    </source>
</evidence>
<dbReference type="PROSITE" id="PS50013">
    <property type="entry name" value="CHROMO_2"/>
    <property type="match status" value="1"/>
</dbReference>
<dbReference type="SUPFAM" id="SSF54160">
    <property type="entry name" value="Chromo domain-like"/>
    <property type="match status" value="1"/>
</dbReference>
<accession>A0A8J6EAK5</accession>
<comment type="caution">
    <text evidence="3">The sequence shown here is derived from an EMBL/GenBank/DDBJ whole genome shotgun (WGS) entry which is preliminary data.</text>
</comment>
<dbReference type="EMBL" id="JAHDYR010000012">
    <property type="protein sequence ID" value="KAG9394825.1"/>
    <property type="molecule type" value="Genomic_DNA"/>
</dbReference>
<evidence type="ECO:0000259" key="2">
    <source>
        <dbReference type="PROSITE" id="PS50013"/>
    </source>
</evidence>
<dbReference type="OrthoDB" id="2273864at2759"/>
<dbReference type="Proteomes" id="UP000717585">
    <property type="component" value="Unassembled WGS sequence"/>
</dbReference>
<dbReference type="AlphaFoldDB" id="A0A8J6EAK5"/>
<name>A0A8J6EAK5_9EUKA</name>
<proteinExistence type="predicted"/>
<dbReference type="Gene3D" id="2.40.50.40">
    <property type="match status" value="1"/>
</dbReference>
<evidence type="ECO:0000313" key="4">
    <source>
        <dbReference type="Proteomes" id="UP000717585"/>
    </source>
</evidence>
<dbReference type="InterPro" id="IPR000953">
    <property type="entry name" value="Chromo/chromo_shadow_dom"/>
</dbReference>